<name>A0A812NV68_9DINO</name>
<dbReference type="Proteomes" id="UP000604046">
    <property type="component" value="Unassembled WGS sequence"/>
</dbReference>
<comment type="caution">
    <text evidence="1">The sequence shown here is derived from an EMBL/GenBank/DDBJ whole genome shotgun (WGS) entry which is preliminary data.</text>
</comment>
<proteinExistence type="predicted"/>
<dbReference type="OrthoDB" id="10597625at2759"/>
<gene>
    <name evidence="1" type="primary">Ferredoxin</name>
    <name evidence="1" type="ORF">SNAT2548_LOCUS17690</name>
</gene>
<keyword evidence="2" id="KW-1185">Reference proteome</keyword>
<accession>A0A812NV68</accession>
<protein>
    <submittedName>
        <fullName evidence="1">Ferredoxin protein</fullName>
    </submittedName>
</protein>
<sequence>MQDDRETAKQRLQRLIRDFAHDAVGTGLAVEVSTEESSEDSFQGTLRLDRRLSQVEIWRPGEGASSTLTLPFNQVKSVAKVEIADFDISEAKDVDASSLTIESHQKPTIRLNFDSVMSRDRAYTCLRIFHMSIDQPVAAG</sequence>
<reference evidence="1" key="1">
    <citation type="submission" date="2021-02" db="EMBL/GenBank/DDBJ databases">
        <authorList>
            <person name="Dougan E. K."/>
            <person name="Rhodes N."/>
            <person name="Thang M."/>
            <person name="Chan C."/>
        </authorList>
    </citation>
    <scope>NUCLEOTIDE SEQUENCE</scope>
</reference>
<evidence type="ECO:0000313" key="2">
    <source>
        <dbReference type="Proteomes" id="UP000604046"/>
    </source>
</evidence>
<dbReference type="AlphaFoldDB" id="A0A812NV68"/>
<organism evidence="1 2">
    <name type="scientific">Symbiodinium natans</name>
    <dbReference type="NCBI Taxonomy" id="878477"/>
    <lineage>
        <taxon>Eukaryota</taxon>
        <taxon>Sar</taxon>
        <taxon>Alveolata</taxon>
        <taxon>Dinophyceae</taxon>
        <taxon>Suessiales</taxon>
        <taxon>Symbiodiniaceae</taxon>
        <taxon>Symbiodinium</taxon>
    </lineage>
</organism>
<evidence type="ECO:0000313" key="1">
    <source>
        <dbReference type="EMBL" id="CAE7338018.1"/>
    </source>
</evidence>
<dbReference type="EMBL" id="CAJNDS010002120">
    <property type="protein sequence ID" value="CAE7338018.1"/>
    <property type="molecule type" value="Genomic_DNA"/>
</dbReference>